<gene>
    <name evidence="1" type="ORF">CENDO_05930</name>
</gene>
<dbReference type="PANTHER" id="PTHR37816:SF1">
    <property type="entry name" value="TOXIN"/>
    <property type="match status" value="1"/>
</dbReference>
<sequence length="197" mass="22580">MPRALWDDIASARRIVIGGVTGAGKSTAATRLAAVLTRFTGRETRAIDFDEIGWEPASVKPWTHRPSWEQRQLASEAIQADSWVMTRPWSSAEDIVFHRAQLVIYLDYPPRTTLARLFRRTITRIIRREPCCNGNRESLARLFSRDSIIYWWLKTVRSRHDEALELETAPSSPLNPPVLRLTHPSQMDAVLSLYRAK</sequence>
<accession>A0A4P7QFK2</accession>
<evidence type="ECO:0000313" key="1">
    <source>
        <dbReference type="EMBL" id="QCB28465.1"/>
    </source>
</evidence>
<proteinExistence type="predicted"/>
<protein>
    <submittedName>
        <fullName evidence="1">Topology modulation protein</fullName>
    </submittedName>
</protein>
<evidence type="ECO:0000313" key="2">
    <source>
        <dbReference type="Proteomes" id="UP000296352"/>
    </source>
</evidence>
<dbReference type="InterPro" id="IPR027417">
    <property type="entry name" value="P-loop_NTPase"/>
</dbReference>
<name>A0A4P7QFK2_9CORY</name>
<reference evidence="1 2" key="1">
    <citation type="submission" date="2019-04" db="EMBL/GenBank/DDBJ databases">
        <title>Corynebacterium endometrii sp. nov., isolated from the uterus of a cow with endometritis.</title>
        <authorList>
            <person name="Ballas P."/>
            <person name="Ruckert C."/>
            <person name="Wagener K."/>
            <person name="Drillich M."/>
            <person name="Kaempfer P."/>
            <person name="Busse H.-J."/>
            <person name="Ehling-Schulz M."/>
        </authorList>
    </citation>
    <scope>NUCLEOTIDE SEQUENCE [LARGE SCALE GENOMIC DNA]</scope>
    <source>
        <strain evidence="1 2">LMM-1653</strain>
    </source>
</reference>
<dbReference type="CDD" id="cd02019">
    <property type="entry name" value="NK"/>
    <property type="match status" value="1"/>
</dbReference>
<dbReference type="SUPFAM" id="SSF52540">
    <property type="entry name" value="P-loop containing nucleoside triphosphate hydrolases"/>
    <property type="match status" value="1"/>
</dbReference>
<organism evidence="1 2">
    <name type="scientific">Corynebacterium endometrii</name>
    <dbReference type="NCBI Taxonomy" id="2488819"/>
    <lineage>
        <taxon>Bacteria</taxon>
        <taxon>Bacillati</taxon>
        <taxon>Actinomycetota</taxon>
        <taxon>Actinomycetes</taxon>
        <taxon>Mycobacteriales</taxon>
        <taxon>Corynebacteriaceae</taxon>
        <taxon>Corynebacterium</taxon>
    </lineage>
</organism>
<dbReference type="Gene3D" id="3.40.50.300">
    <property type="entry name" value="P-loop containing nucleotide triphosphate hydrolases"/>
    <property type="match status" value="1"/>
</dbReference>
<dbReference type="KEGG" id="cee:CENDO_05930"/>
<dbReference type="InterPro" id="IPR052922">
    <property type="entry name" value="Cytidylate_Kinase-2"/>
</dbReference>
<dbReference type="OrthoDB" id="3199600at2"/>
<keyword evidence="2" id="KW-1185">Reference proteome</keyword>
<dbReference type="Proteomes" id="UP000296352">
    <property type="component" value="Chromosome"/>
</dbReference>
<dbReference type="PANTHER" id="PTHR37816">
    <property type="entry name" value="YALI0E33011P"/>
    <property type="match status" value="1"/>
</dbReference>
<dbReference type="AlphaFoldDB" id="A0A4P7QFK2"/>
<dbReference type="EMBL" id="CP039247">
    <property type="protein sequence ID" value="QCB28465.1"/>
    <property type="molecule type" value="Genomic_DNA"/>
</dbReference>